<proteinExistence type="predicted"/>
<dbReference type="EMBL" id="UOEO01000089">
    <property type="protein sequence ID" value="VAW18404.1"/>
    <property type="molecule type" value="Genomic_DNA"/>
</dbReference>
<keyword evidence="1" id="KW-1133">Transmembrane helix</keyword>
<reference evidence="2" key="1">
    <citation type="submission" date="2018-06" db="EMBL/GenBank/DDBJ databases">
        <authorList>
            <person name="Zhirakovskaya E."/>
        </authorList>
    </citation>
    <scope>NUCLEOTIDE SEQUENCE</scope>
</reference>
<evidence type="ECO:0000313" key="2">
    <source>
        <dbReference type="EMBL" id="VAW18404.1"/>
    </source>
</evidence>
<evidence type="ECO:0000256" key="1">
    <source>
        <dbReference type="SAM" id="Phobius"/>
    </source>
</evidence>
<evidence type="ECO:0008006" key="3">
    <source>
        <dbReference type="Google" id="ProtNLM"/>
    </source>
</evidence>
<keyword evidence="1" id="KW-0812">Transmembrane</keyword>
<name>A0A3B0UCT5_9ZZZZ</name>
<organism evidence="2">
    <name type="scientific">hydrothermal vent metagenome</name>
    <dbReference type="NCBI Taxonomy" id="652676"/>
    <lineage>
        <taxon>unclassified sequences</taxon>
        <taxon>metagenomes</taxon>
        <taxon>ecological metagenomes</taxon>
    </lineage>
</organism>
<accession>A0A3B0UCT5</accession>
<gene>
    <name evidence="2" type="ORF">MNBD_ALPHA12-825</name>
</gene>
<feature type="transmembrane region" description="Helical" evidence="1">
    <location>
        <begin position="72"/>
        <end position="94"/>
    </location>
</feature>
<keyword evidence="1" id="KW-0472">Membrane</keyword>
<dbReference type="AlphaFoldDB" id="A0A3B0UCT5"/>
<protein>
    <recommendedName>
        <fullName evidence="3">Transmembrane protein (PGPGW)</fullName>
    </recommendedName>
</protein>
<feature type="transmembrane region" description="Helical" evidence="1">
    <location>
        <begin position="42"/>
        <end position="66"/>
    </location>
</feature>
<sequence>MPDNDHDKEQERLNRQFEKLEAQVPGPVARFLRFLRRPAMMLVRIPLGVLLVIGGIFSILPLLGIWMLPLGLLLLAVDLAFLRKPVNFLLVRILRWWQTRKRSK</sequence>